<comment type="caution">
    <text evidence="1">The sequence shown here is derived from an EMBL/GenBank/DDBJ whole genome shotgun (WGS) entry which is preliminary data.</text>
</comment>
<dbReference type="RefSeq" id="WP_160811100.1">
    <property type="nucleotide sequence ID" value="NZ_WWFF01000006.1"/>
</dbReference>
<accession>A0A7X4HNA2</accession>
<reference evidence="1 2" key="1">
    <citation type="submission" date="2020-01" db="EMBL/GenBank/DDBJ databases">
        <title>Vaginal microbiome of pregnant Indian women: Insights into the genome of dominants Lactobacillus species.</title>
        <authorList>
            <person name="Das B."/>
            <person name="Mehta O."/>
            <person name="Ghosh T.S."/>
            <person name="Kothidar A."/>
            <person name="Gowtham M.R."/>
            <person name="Mitra R."/>
            <person name="Kshetrapal P."/>
            <person name="Wadhwa N."/>
            <person name="Thiruvengadam R."/>
            <person name="Nair G.B."/>
            <person name="Bhatnagar S."/>
            <person name="Pore S."/>
        </authorList>
    </citation>
    <scope>NUCLEOTIDE SEQUENCE [LARGE SCALE GENOMIC DNA]</scope>
    <source>
        <strain evidence="1 2">Indica2</strain>
    </source>
</reference>
<organism evidence="1 2">
    <name type="scientific">Lactobacillus crispatus</name>
    <dbReference type="NCBI Taxonomy" id="47770"/>
    <lineage>
        <taxon>Bacteria</taxon>
        <taxon>Bacillati</taxon>
        <taxon>Bacillota</taxon>
        <taxon>Bacilli</taxon>
        <taxon>Lactobacillales</taxon>
        <taxon>Lactobacillaceae</taxon>
        <taxon>Lactobacillus</taxon>
    </lineage>
</organism>
<gene>
    <name evidence="1" type="ORF">GTK63_05535</name>
</gene>
<dbReference type="AlphaFoldDB" id="A0A7X4HNA2"/>
<proteinExistence type="predicted"/>
<sequence>MTNQIYNGKELRKQLGISTTTFYKFRKAGLPYHQFPRSRAYYLLDEVKDWLNQAGYHQETTWTK</sequence>
<evidence type="ECO:0000313" key="1">
    <source>
        <dbReference type="EMBL" id="MYN53786.1"/>
    </source>
</evidence>
<dbReference type="InterPro" id="IPR036388">
    <property type="entry name" value="WH-like_DNA-bd_sf"/>
</dbReference>
<dbReference type="SUPFAM" id="SSF46955">
    <property type="entry name" value="Putative DNA-binding domain"/>
    <property type="match status" value="1"/>
</dbReference>
<dbReference type="InterPro" id="IPR009061">
    <property type="entry name" value="DNA-bd_dom_put_sf"/>
</dbReference>
<dbReference type="Gene3D" id="1.10.10.10">
    <property type="entry name" value="Winged helix-like DNA-binding domain superfamily/Winged helix DNA-binding domain"/>
    <property type="match status" value="1"/>
</dbReference>
<protein>
    <recommendedName>
        <fullName evidence="3">Helix-turn-helix domain-containing protein</fullName>
    </recommendedName>
</protein>
<name>A0A7X4HNA2_9LACO</name>
<evidence type="ECO:0008006" key="3">
    <source>
        <dbReference type="Google" id="ProtNLM"/>
    </source>
</evidence>
<dbReference type="Proteomes" id="UP000460132">
    <property type="component" value="Unassembled WGS sequence"/>
</dbReference>
<evidence type="ECO:0000313" key="2">
    <source>
        <dbReference type="Proteomes" id="UP000460132"/>
    </source>
</evidence>
<dbReference type="EMBL" id="WWFF01000006">
    <property type="protein sequence ID" value="MYN53786.1"/>
    <property type="molecule type" value="Genomic_DNA"/>
</dbReference>